<feature type="non-terminal residue" evidence="2">
    <location>
        <position position="80"/>
    </location>
</feature>
<dbReference type="EMBL" id="CAJOBP010106098">
    <property type="protein sequence ID" value="CAF4989543.1"/>
    <property type="molecule type" value="Genomic_DNA"/>
</dbReference>
<comment type="caution">
    <text evidence="2">The sequence shown here is derived from an EMBL/GenBank/DDBJ whole genome shotgun (WGS) entry which is preliminary data.</text>
</comment>
<keyword evidence="3" id="KW-1185">Reference proteome</keyword>
<accession>A0A822AHR6</accession>
<evidence type="ECO:0000256" key="1">
    <source>
        <dbReference type="SAM" id="MobiDB-lite"/>
    </source>
</evidence>
<sequence>SPYIRRTPFSRRSLPHHIQPVLKKPVKPTLSSSPDPFKTAIKKEQQFRHVLLAEPSLPLAIPTIKSSMERHFSDLSLNQI</sequence>
<evidence type="ECO:0000313" key="3">
    <source>
        <dbReference type="Proteomes" id="UP000663873"/>
    </source>
</evidence>
<evidence type="ECO:0000313" key="2">
    <source>
        <dbReference type="EMBL" id="CAF4989543.1"/>
    </source>
</evidence>
<feature type="non-terminal residue" evidence="2">
    <location>
        <position position="1"/>
    </location>
</feature>
<proteinExistence type="predicted"/>
<protein>
    <submittedName>
        <fullName evidence="2">Uncharacterized protein</fullName>
    </submittedName>
</protein>
<feature type="region of interest" description="Disordered" evidence="1">
    <location>
        <begin position="1"/>
        <end position="35"/>
    </location>
</feature>
<organism evidence="2 3">
    <name type="scientific">Rotaria socialis</name>
    <dbReference type="NCBI Taxonomy" id="392032"/>
    <lineage>
        <taxon>Eukaryota</taxon>
        <taxon>Metazoa</taxon>
        <taxon>Spiralia</taxon>
        <taxon>Gnathifera</taxon>
        <taxon>Rotifera</taxon>
        <taxon>Eurotatoria</taxon>
        <taxon>Bdelloidea</taxon>
        <taxon>Philodinida</taxon>
        <taxon>Philodinidae</taxon>
        <taxon>Rotaria</taxon>
    </lineage>
</organism>
<gene>
    <name evidence="2" type="ORF">UJA718_LOCUS49747</name>
</gene>
<dbReference type="AlphaFoldDB" id="A0A822AHR6"/>
<reference evidence="2" key="1">
    <citation type="submission" date="2021-02" db="EMBL/GenBank/DDBJ databases">
        <authorList>
            <person name="Nowell W R."/>
        </authorList>
    </citation>
    <scope>NUCLEOTIDE SEQUENCE</scope>
</reference>
<dbReference type="Proteomes" id="UP000663873">
    <property type="component" value="Unassembled WGS sequence"/>
</dbReference>
<name>A0A822AHR6_9BILA</name>